<proteinExistence type="predicted"/>
<evidence type="ECO:0000256" key="3">
    <source>
        <dbReference type="ARBA" id="ARBA00022692"/>
    </source>
</evidence>
<keyword evidence="4 6" id="KW-1133">Transmembrane helix</keyword>
<evidence type="ECO:0000256" key="4">
    <source>
        <dbReference type="ARBA" id="ARBA00022989"/>
    </source>
</evidence>
<dbReference type="RefSeq" id="WP_115566181.1">
    <property type="nucleotide sequence ID" value="NZ_QRGR01000014.1"/>
</dbReference>
<dbReference type="PIRSF" id="PIRSF035875">
    <property type="entry name" value="RNase_BN"/>
    <property type="match status" value="1"/>
</dbReference>
<feature type="transmembrane region" description="Helical" evidence="6">
    <location>
        <begin position="219"/>
        <end position="239"/>
    </location>
</feature>
<evidence type="ECO:0000313" key="7">
    <source>
        <dbReference type="EMBL" id="RDV14502.1"/>
    </source>
</evidence>
<feature type="transmembrane region" description="Helical" evidence="6">
    <location>
        <begin position="251"/>
        <end position="277"/>
    </location>
</feature>
<feature type="transmembrane region" description="Helical" evidence="6">
    <location>
        <begin position="99"/>
        <end position="120"/>
    </location>
</feature>
<dbReference type="EMBL" id="QRGR01000014">
    <property type="protein sequence ID" value="RDV14502.1"/>
    <property type="molecule type" value="Genomic_DNA"/>
</dbReference>
<evidence type="ECO:0000256" key="1">
    <source>
        <dbReference type="ARBA" id="ARBA00004651"/>
    </source>
</evidence>
<dbReference type="OrthoDB" id="9797028at2"/>
<accession>A0A3D8LC20</accession>
<dbReference type="Pfam" id="PF03631">
    <property type="entry name" value="Virul_fac_BrkB"/>
    <property type="match status" value="1"/>
</dbReference>
<gene>
    <name evidence="7" type="ORF">DXT99_13950</name>
</gene>
<feature type="transmembrane region" description="Helical" evidence="6">
    <location>
        <begin position="185"/>
        <end position="207"/>
    </location>
</feature>
<evidence type="ECO:0000256" key="2">
    <source>
        <dbReference type="ARBA" id="ARBA00022475"/>
    </source>
</evidence>
<dbReference type="PANTHER" id="PTHR30213">
    <property type="entry name" value="INNER MEMBRANE PROTEIN YHJD"/>
    <property type="match status" value="1"/>
</dbReference>
<dbReference type="InterPro" id="IPR017039">
    <property type="entry name" value="Virul_fac_BrkB"/>
</dbReference>
<dbReference type="PANTHER" id="PTHR30213:SF1">
    <property type="entry name" value="INNER MEMBRANE PROTEIN YHJD"/>
    <property type="match status" value="1"/>
</dbReference>
<evidence type="ECO:0000256" key="5">
    <source>
        <dbReference type="ARBA" id="ARBA00023136"/>
    </source>
</evidence>
<keyword evidence="8" id="KW-1185">Reference proteome</keyword>
<name>A0A3D8LC20_9BACT</name>
<keyword evidence="2" id="KW-1003">Cell membrane</keyword>
<comment type="caution">
    <text evidence="7">The sequence shown here is derived from an EMBL/GenBank/DDBJ whole genome shotgun (WGS) entry which is preliminary data.</text>
</comment>
<keyword evidence="3 6" id="KW-0812">Transmembrane</keyword>
<sequence length="307" mass="35655">MHQLMPKHHFKDYLRLFKEAFYIFKENHPVKFASAIAYFALFALPCIFLILSYVLGLLYDTTEVMQELEEQLEDVVGADGAEILVIITQNYGEHAEESVWTILMYIVIVFWLSTQLFRLFQNSLNDLWLIKPRYEKVWQRIWVERGLTFVFVLATGLLFFASLGVERLLQFTLTTVMGDPELNSNVTNTLVDSFTVVLVFLWFSILYKELPAAKIKWEPTFVGAAVTTVLFFAGFWLLWNFVVLRDLEELYATVAPIIRVALWIFYSSLVFLFGASFTKAYANLKDKNIMPAPYAYKYKVVKDTANN</sequence>
<dbReference type="GO" id="GO:0005886">
    <property type="term" value="C:plasma membrane"/>
    <property type="evidence" value="ECO:0007669"/>
    <property type="project" value="UniProtKB-SubCell"/>
</dbReference>
<protein>
    <submittedName>
        <fullName evidence="7">YihY/virulence factor BrkB family protein</fullName>
    </submittedName>
</protein>
<organism evidence="7 8">
    <name type="scientific">Pontibacter diazotrophicus</name>
    <dbReference type="NCBI Taxonomy" id="1400979"/>
    <lineage>
        <taxon>Bacteria</taxon>
        <taxon>Pseudomonadati</taxon>
        <taxon>Bacteroidota</taxon>
        <taxon>Cytophagia</taxon>
        <taxon>Cytophagales</taxon>
        <taxon>Hymenobacteraceae</taxon>
        <taxon>Pontibacter</taxon>
    </lineage>
</organism>
<feature type="transmembrane region" description="Helical" evidence="6">
    <location>
        <begin position="141"/>
        <end position="165"/>
    </location>
</feature>
<feature type="transmembrane region" description="Helical" evidence="6">
    <location>
        <begin position="35"/>
        <end position="59"/>
    </location>
</feature>
<evidence type="ECO:0000256" key="6">
    <source>
        <dbReference type="SAM" id="Phobius"/>
    </source>
</evidence>
<evidence type="ECO:0000313" key="8">
    <source>
        <dbReference type="Proteomes" id="UP000256708"/>
    </source>
</evidence>
<dbReference type="AlphaFoldDB" id="A0A3D8LC20"/>
<dbReference type="Proteomes" id="UP000256708">
    <property type="component" value="Unassembled WGS sequence"/>
</dbReference>
<keyword evidence="5 6" id="KW-0472">Membrane</keyword>
<comment type="subcellular location">
    <subcellularLocation>
        <location evidence="1">Cell membrane</location>
        <topology evidence="1">Multi-pass membrane protein</topology>
    </subcellularLocation>
</comment>
<reference evidence="8" key="1">
    <citation type="submission" date="2018-08" db="EMBL/GenBank/DDBJ databases">
        <authorList>
            <person name="Liu Z.-W."/>
            <person name="Du Z.-J."/>
        </authorList>
    </citation>
    <scope>NUCLEOTIDE SEQUENCE [LARGE SCALE GENOMIC DNA]</scope>
    <source>
        <strain evidence="8">H4X</strain>
    </source>
</reference>